<keyword evidence="1 2" id="KW-0808">Transferase</keyword>
<dbReference type="Pfam" id="PF13692">
    <property type="entry name" value="Glyco_trans_1_4"/>
    <property type="match status" value="1"/>
</dbReference>
<keyword evidence="3" id="KW-1185">Reference proteome</keyword>
<dbReference type="PANTHER" id="PTHR46401:SF2">
    <property type="entry name" value="GLYCOSYLTRANSFERASE WBBK-RELATED"/>
    <property type="match status" value="1"/>
</dbReference>
<organism evidence="2 3">
    <name type="scientific">Humibacillus xanthopallidus</name>
    <dbReference type="NCBI Taxonomy" id="412689"/>
    <lineage>
        <taxon>Bacteria</taxon>
        <taxon>Bacillati</taxon>
        <taxon>Actinomycetota</taxon>
        <taxon>Actinomycetes</taxon>
        <taxon>Micrococcales</taxon>
        <taxon>Intrasporangiaceae</taxon>
        <taxon>Humibacillus</taxon>
    </lineage>
</organism>
<reference evidence="2 3" key="1">
    <citation type="submission" date="2019-06" db="EMBL/GenBank/DDBJ databases">
        <title>Genome sequencing of plant associated microbes to promote plant fitness in Sorghum bicolor and Oryza sativa.</title>
        <authorList>
            <person name="Coleman-Derr D."/>
        </authorList>
    </citation>
    <scope>NUCLEOTIDE SEQUENCE [LARGE SCALE GENOMIC DNA]</scope>
    <source>
        <strain evidence="2 3">KV-663</strain>
    </source>
</reference>
<dbReference type="GO" id="GO:0016757">
    <property type="term" value="F:glycosyltransferase activity"/>
    <property type="evidence" value="ECO:0007669"/>
    <property type="project" value="TreeGrafter"/>
</dbReference>
<evidence type="ECO:0000256" key="1">
    <source>
        <dbReference type="ARBA" id="ARBA00022679"/>
    </source>
</evidence>
<name>A0A543HJV3_9MICO</name>
<gene>
    <name evidence="2" type="ORF">FBY41_3984</name>
</gene>
<dbReference type="OrthoDB" id="4120491at2"/>
<dbReference type="Gene3D" id="3.40.50.2000">
    <property type="entry name" value="Glycogen Phosphorylase B"/>
    <property type="match status" value="2"/>
</dbReference>
<dbReference type="Proteomes" id="UP000316747">
    <property type="component" value="Unassembled WGS sequence"/>
</dbReference>
<comment type="caution">
    <text evidence="2">The sequence shown here is derived from an EMBL/GenBank/DDBJ whole genome shotgun (WGS) entry which is preliminary data.</text>
</comment>
<dbReference type="AlphaFoldDB" id="A0A543HJV3"/>
<dbReference type="RefSeq" id="WP_141846168.1">
    <property type="nucleotide sequence ID" value="NZ_VFPM01000003.1"/>
</dbReference>
<dbReference type="GO" id="GO:0009103">
    <property type="term" value="P:lipopolysaccharide biosynthetic process"/>
    <property type="evidence" value="ECO:0007669"/>
    <property type="project" value="TreeGrafter"/>
</dbReference>
<dbReference type="EMBL" id="VFPM01000003">
    <property type="protein sequence ID" value="TQM58613.1"/>
    <property type="molecule type" value="Genomic_DNA"/>
</dbReference>
<protein>
    <submittedName>
        <fullName evidence="2">Glycosyltransferase involved in cell wall biosynthesis</fullName>
    </submittedName>
</protein>
<dbReference type="SUPFAM" id="SSF53756">
    <property type="entry name" value="UDP-Glycosyltransferase/glycogen phosphorylase"/>
    <property type="match status" value="1"/>
</dbReference>
<accession>A0A543HJV3</accession>
<proteinExistence type="predicted"/>
<evidence type="ECO:0000313" key="3">
    <source>
        <dbReference type="Proteomes" id="UP000316747"/>
    </source>
</evidence>
<evidence type="ECO:0000313" key="2">
    <source>
        <dbReference type="EMBL" id="TQM58613.1"/>
    </source>
</evidence>
<sequence>MRSYAVVGPERHGVVIHALRLAASSPALSAGLVRISTPDVATASADLRRALAGRDSAMIQVTDHLLGATPSDAADLVEDLARTTPLALCLHDIPQPEEGEARFARRRTAYRRFVDSASVVVVASEHERALLAECLDEHASNTRVVVLPLPVERVNTPAPERYSPRKGPARVAVLGFLYPGKGLEHVIDAAGRVVARGREVEVVNIGGVSTGHEGLVKELALRARQAGTTFSVTGYVPERDLAHVVRDVDVPVAAHLHVSASGSINTWIALGRKPIVLAGAYTRELAERMPGAVTIADDVAALAPAIERAVESPDSTWLGDDVQLGPSWAESAAAHENVLRSIS</sequence>
<dbReference type="PANTHER" id="PTHR46401">
    <property type="entry name" value="GLYCOSYLTRANSFERASE WBBK-RELATED"/>
    <property type="match status" value="1"/>
</dbReference>